<sequence>MRVLYVSPYGAANEPHDAVAEYTRVLARAVARLGHRTAVLAAREPRGERPAEVVGVLGQDVRTGFRPDLVHVHFTAGAYAGRVRVLLRLLDALAAQRVPVVLTLHGVGRDLGLLRGAGRALYRRVIARCGTVVVHSNDAAGTLAALGRDAQVAVVPHFCIPPARPETSADALREKHAFGADPVLLSFGFIHPDKGLADLVRAFSLLGGDARLVVAGGVRRRAGLARVAELRDRGHLRRVRRLVARERLGERVTFTGFVPAAEVAAWFAVADAVVLPYRRAVRTGVAHLALATHRPVVATTVGALPELFGRWTVPPGEPAALAETINGLLYSPGVPLPELGPGPDEVAARTETLYEAVLRPGEEPLARR</sequence>
<comment type="caution">
    <text evidence="4">The sequence shown here is derived from an EMBL/GenBank/DDBJ whole genome shotgun (WGS) entry which is preliminary data.</text>
</comment>
<dbReference type="Proteomes" id="UP000272400">
    <property type="component" value="Unassembled WGS sequence"/>
</dbReference>
<dbReference type="Gene3D" id="3.40.50.2000">
    <property type="entry name" value="Glycogen Phosphorylase B"/>
    <property type="match status" value="2"/>
</dbReference>
<evidence type="ECO:0000259" key="3">
    <source>
        <dbReference type="Pfam" id="PF13439"/>
    </source>
</evidence>
<protein>
    <submittedName>
        <fullName evidence="4">Glycosyl transferase family 4</fullName>
    </submittedName>
</protein>
<dbReference type="AlphaFoldDB" id="A0A3N1CNF6"/>
<proteinExistence type="predicted"/>
<evidence type="ECO:0000313" key="4">
    <source>
        <dbReference type="EMBL" id="ROO82849.1"/>
    </source>
</evidence>
<feature type="domain" description="Glycosyltransferase subfamily 4-like N-terminal" evidence="3">
    <location>
        <begin position="21"/>
        <end position="157"/>
    </location>
</feature>
<evidence type="ECO:0000256" key="2">
    <source>
        <dbReference type="ARBA" id="ARBA00022679"/>
    </source>
</evidence>
<dbReference type="RefSeq" id="WP_170201250.1">
    <property type="nucleotide sequence ID" value="NZ_RJKE01000001.1"/>
</dbReference>
<gene>
    <name evidence="4" type="ORF">EDD29_0334</name>
</gene>
<evidence type="ECO:0000256" key="1">
    <source>
        <dbReference type="ARBA" id="ARBA00022676"/>
    </source>
</evidence>
<dbReference type="SUPFAM" id="SSF53756">
    <property type="entry name" value="UDP-Glycosyltransferase/glycogen phosphorylase"/>
    <property type="match status" value="1"/>
</dbReference>
<evidence type="ECO:0000313" key="5">
    <source>
        <dbReference type="Proteomes" id="UP000272400"/>
    </source>
</evidence>
<name>A0A3N1CNF6_9ACTN</name>
<dbReference type="GO" id="GO:0016757">
    <property type="term" value="F:glycosyltransferase activity"/>
    <property type="evidence" value="ECO:0007669"/>
    <property type="project" value="UniProtKB-KW"/>
</dbReference>
<dbReference type="InterPro" id="IPR028098">
    <property type="entry name" value="Glyco_trans_4-like_N"/>
</dbReference>
<keyword evidence="1" id="KW-0328">Glycosyltransferase</keyword>
<keyword evidence="5" id="KW-1185">Reference proteome</keyword>
<keyword evidence="2 4" id="KW-0808">Transferase</keyword>
<dbReference type="EMBL" id="RJKE01000001">
    <property type="protein sequence ID" value="ROO82849.1"/>
    <property type="molecule type" value="Genomic_DNA"/>
</dbReference>
<organism evidence="4 5">
    <name type="scientific">Actinocorallia herbida</name>
    <dbReference type="NCBI Taxonomy" id="58109"/>
    <lineage>
        <taxon>Bacteria</taxon>
        <taxon>Bacillati</taxon>
        <taxon>Actinomycetota</taxon>
        <taxon>Actinomycetes</taxon>
        <taxon>Streptosporangiales</taxon>
        <taxon>Thermomonosporaceae</taxon>
        <taxon>Actinocorallia</taxon>
    </lineage>
</organism>
<reference evidence="4 5" key="1">
    <citation type="submission" date="2018-11" db="EMBL/GenBank/DDBJ databases">
        <title>Sequencing the genomes of 1000 actinobacteria strains.</title>
        <authorList>
            <person name="Klenk H.-P."/>
        </authorList>
    </citation>
    <scope>NUCLEOTIDE SEQUENCE [LARGE SCALE GENOMIC DNA]</scope>
    <source>
        <strain evidence="4 5">DSM 44254</strain>
    </source>
</reference>
<dbReference type="Pfam" id="PF13692">
    <property type="entry name" value="Glyco_trans_1_4"/>
    <property type="match status" value="1"/>
</dbReference>
<accession>A0A3N1CNF6</accession>
<dbReference type="CDD" id="cd03801">
    <property type="entry name" value="GT4_PimA-like"/>
    <property type="match status" value="1"/>
</dbReference>
<dbReference type="Pfam" id="PF13439">
    <property type="entry name" value="Glyco_transf_4"/>
    <property type="match status" value="1"/>
</dbReference>
<dbReference type="PANTHER" id="PTHR12526">
    <property type="entry name" value="GLYCOSYLTRANSFERASE"/>
    <property type="match status" value="1"/>
</dbReference>
<dbReference type="PANTHER" id="PTHR12526:SF510">
    <property type="entry name" value="D-INOSITOL 3-PHOSPHATE GLYCOSYLTRANSFERASE"/>
    <property type="match status" value="1"/>
</dbReference>